<dbReference type="CDD" id="cd03820">
    <property type="entry name" value="GT4_AmsD-like"/>
    <property type="match status" value="1"/>
</dbReference>
<dbReference type="Pfam" id="PF00534">
    <property type="entry name" value="Glycos_transf_1"/>
    <property type="match status" value="1"/>
</dbReference>
<dbReference type="AlphaFoldDB" id="A0A9D2GPI8"/>
<comment type="caution">
    <text evidence="2">The sequence shown here is derived from an EMBL/GenBank/DDBJ whole genome shotgun (WGS) entry which is preliminary data.</text>
</comment>
<accession>A0A9D2GPI8</accession>
<dbReference type="GO" id="GO:0016757">
    <property type="term" value="F:glycosyltransferase activity"/>
    <property type="evidence" value="ECO:0007669"/>
    <property type="project" value="InterPro"/>
</dbReference>
<dbReference type="Gene3D" id="3.40.50.2000">
    <property type="entry name" value="Glycogen Phosphorylase B"/>
    <property type="match status" value="2"/>
</dbReference>
<reference evidence="2" key="1">
    <citation type="journal article" date="2021" name="PeerJ">
        <title>Extensive microbial diversity within the chicken gut microbiome revealed by metagenomics and culture.</title>
        <authorList>
            <person name="Gilroy R."/>
            <person name="Ravi A."/>
            <person name="Getino M."/>
            <person name="Pursley I."/>
            <person name="Horton D.L."/>
            <person name="Alikhan N.F."/>
            <person name="Baker D."/>
            <person name="Gharbi K."/>
            <person name="Hall N."/>
            <person name="Watson M."/>
            <person name="Adriaenssens E.M."/>
            <person name="Foster-Nyarko E."/>
            <person name="Jarju S."/>
            <person name="Secka A."/>
            <person name="Antonio M."/>
            <person name="Oren A."/>
            <person name="Chaudhuri R.R."/>
            <person name="La Ragione R."/>
            <person name="Hildebrand F."/>
            <person name="Pallen M.J."/>
        </authorList>
    </citation>
    <scope>NUCLEOTIDE SEQUENCE</scope>
    <source>
        <strain evidence="2">Gambia16-554</strain>
    </source>
</reference>
<reference evidence="2" key="2">
    <citation type="submission" date="2021-04" db="EMBL/GenBank/DDBJ databases">
        <authorList>
            <person name="Gilroy R."/>
        </authorList>
    </citation>
    <scope>NUCLEOTIDE SEQUENCE</scope>
    <source>
        <strain evidence="2">Gambia16-554</strain>
    </source>
</reference>
<evidence type="ECO:0000313" key="2">
    <source>
        <dbReference type="EMBL" id="HIZ85035.1"/>
    </source>
</evidence>
<organism evidence="2 3">
    <name type="scientific">Candidatus Coprenecus stercoravium</name>
    <dbReference type="NCBI Taxonomy" id="2840735"/>
    <lineage>
        <taxon>Bacteria</taxon>
        <taxon>Pseudomonadati</taxon>
        <taxon>Bacteroidota</taxon>
        <taxon>Bacteroidia</taxon>
        <taxon>Bacteroidales</taxon>
        <taxon>Rikenellaceae</taxon>
        <taxon>Rikenellaceae incertae sedis</taxon>
        <taxon>Candidatus Coprenecus</taxon>
    </lineage>
</organism>
<protein>
    <submittedName>
        <fullName evidence="2">Glycosyltransferase family 4 protein</fullName>
    </submittedName>
</protein>
<evidence type="ECO:0000259" key="1">
    <source>
        <dbReference type="Pfam" id="PF00534"/>
    </source>
</evidence>
<proteinExistence type="predicted"/>
<dbReference type="Proteomes" id="UP000824115">
    <property type="component" value="Unassembled WGS sequence"/>
</dbReference>
<dbReference type="InterPro" id="IPR001296">
    <property type="entry name" value="Glyco_trans_1"/>
</dbReference>
<dbReference type="PANTHER" id="PTHR12526">
    <property type="entry name" value="GLYCOSYLTRANSFERASE"/>
    <property type="match status" value="1"/>
</dbReference>
<dbReference type="PANTHER" id="PTHR12526:SF630">
    <property type="entry name" value="GLYCOSYLTRANSFERASE"/>
    <property type="match status" value="1"/>
</dbReference>
<sequence length="379" mass="43988">MKIVYCIPSCHNSGGMERVLSVKANYLAQCHDITIITTSQHNKEPYFTFSSNIKLIDLDINYDDLENLSPYKKIFYLSKKKALHKKRLKTVLHSIKADIVVSLFTHEISFLYKIKDGSSKLLELHFSKYFRNLDDKYNNANILKKTISRLLNYRDFNLTKKYNKFIVLTQEDKLDWKGLKNIDVIPNPISFSSNIKTDYHSKEVIAAGRLCPQKGFDLMIKIWSKLNKDIQEQWHLTIYGSGPDEKLLQELIYSYNLEKNITLHAPVKNITHEYLNSSIFCFTSRYEGFGMTLAEAMSCGLACISFDCPCGPSEIIDHQNGILIKSFDINSFVSKLEQLMQDESLRKNIGEKAYYSIRSQFSLEKIMQKWLNVFNDLKK</sequence>
<gene>
    <name evidence="2" type="ORF">IAC04_00895</name>
</gene>
<dbReference type="EMBL" id="DXAW01000025">
    <property type="protein sequence ID" value="HIZ85035.1"/>
    <property type="molecule type" value="Genomic_DNA"/>
</dbReference>
<feature type="domain" description="Glycosyl transferase family 1" evidence="1">
    <location>
        <begin position="201"/>
        <end position="354"/>
    </location>
</feature>
<dbReference type="SUPFAM" id="SSF53756">
    <property type="entry name" value="UDP-Glycosyltransferase/glycogen phosphorylase"/>
    <property type="match status" value="1"/>
</dbReference>
<name>A0A9D2GPI8_9BACT</name>
<evidence type="ECO:0000313" key="3">
    <source>
        <dbReference type="Proteomes" id="UP000824115"/>
    </source>
</evidence>